<dbReference type="PANTHER" id="PTHR37017:SF11">
    <property type="entry name" value="ESTERASE_LIPASE_THIOESTERASE DOMAIN-CONTAINING PROTEIN"/>
    <property type="match status" value="1"/>
</dbReference>
<dbReference type="GO" id="GO:0016787">
    <property type="term" value="F:hydrolase activity"/>
    <property type="evidence" value="ECO:0007669"/>
    <property type="project" value="UniProtKB-KW"/>
</dbReference>
<dbReference type="OrthoDB" id="408373at2759"/>
<dbReference type="Pfam" id="PF12697">
    <property type="entry name" value="Abhydrolase_6"/>
    <property type="match status" value="1"/>
</dbReference>
<dbReference type="AlphaFoldDB" id="A0A6G1GKU8"/>
<dbReference type="Proteomes" id="UP000800041">
    <property type="component" value="Unassembled WGS sequence"/>
</dbReference>
<accession>A0A6G1GKU8</accession>
<dbReference type="InterPro" id="IPR029058">
    <property type="entry name" value="AB_hydrolase_fold"/>
</dbReference>
<feature type="domain" description="AB hydrolase-1" evidence="1">
    <location>
        <begin position="9"/>
        <end position="239"/>
    </location>
</feature>
<keyword evidence="3" id="KW-1185">Reference proteome</keyword>
<organism evidence="2 3">
    <name type="scientific">Aulographum hederae CBS 113979</name>
    <dbReference type="NCBI Taxonomy" id="1176131"/>
    <lineage>
        <taxon>Eukaryota</taxon>
        <taxon>Fungi</taxon>
        <taxon>Dikarya</taxon>
        <taxon>Ascomycota</taxon>
        <taxon>Pezizomycotina</taxon>
        <taxon>Dothideomycetes</taxon>
        <taxon>Pleosporomycetidae</taxon>
        <taxon>Aulographales</taxon>
        <taxon>Aulographaceae</taxon>
    </lineage>
</organism>
<gene>
    <name evidence="2" type="ORF">K402DRAFT_342230</name>
</gene>
<dbReference type="SUPFAM" id="SSF53474">
    <property type="entry name" value="alpha/beta-Hydrolases"/>
    <property type="match status" value="1"/>
</dbReference>
<reference evidence="2" key="1">
    <citation type="journal article" date="2020" name="Stud. Mycol.">
        <title>101 Dothideomycetes genomes: a test case for predicting lifestyles and emergence of pathogens.</title>
        <authorList>
            <person name="Haridas S."/>
            <person name="Albert R."/>
            <person name="Binder M."/>
            <person name="Bloem J."/>
            <person name="Labutti K."/>
            <person name="Salamov A."/>
            <person name="Andreopoulos B."/>
            <person name="Baker S."/>
            <person name="Barry K."/>
            <person name="Bills G."/>
            <person name="Bluhm B."/>
            <person name="Cannon C."/>
            <person name="Castanera R."/>
            <person name="Culley D."/>
            <person name="Daum C."/>
            <person name="Ezra D."/>
            <person name="Gonzalez J."/>
            <person name="Henrissat B."/>
            <person name="Kuo A."/>
            <person name="Liang C."/>
            <person name="Lipzen A."/>
            <person name="Lutzoni F."/>
            <person name="Magnuson J."/>
            <person name="Mondo S."/>
            <person name="Nolan M."/>
            <person name="Ohm R."/>
            <person name="Pangilinan J."/>
            <person name="Park H.-J."/>
            <person name="Ramirez L."/>
            <person name="Alfaro M."/>
            <person name="Sun H."/>
            <person name="Tritt A."/>
            <person name="Yoshinaga Y."/>
            <person name="Zwiers L.-H."/>
            <person name="Turgeon B."/>
            <person name="Goodwin S."/>
            <person name="Spatafora J."/>
            <person name="Crous P."/>
            <person name="Grigoriev I."/>
        </authorList>
    </citation>
    <scope>NUCLEOTIDE SEQUENCE</scope>
    <source>
        <strain evidence="2">CBS 113979</strain>
    </source>
</reference>
<dbReference type="Gene3D" id="3.40.50.1820">
    <property type="entry name" value="alpha/beta hydrolase"/>
    <property type="match status" value="1"/>
</dbReference>
<proteinExistence type="predicted"/>
<evidence type="ECO:0000259" key="1">
    <source>
        <dbReference type="Pfam" id="PF12697"/>
    </source>
</evidence>
<dbReference type="PANTHER" id="PTHR37017">
    <property type="entry name" value="AB HYDROLASE-1 DOMAIN-CONTAINING PROTEIN-RELATED"/>
    <property type="match status" value="1"/>
</dbReference>
<evidence type="ECO:0000313" key="2">
    <source>
        <dbReference type="EMBL" id="KAF1981541.1"/>
    </source>
</evidence>
<keyword evidence="2" id="KW-0378">Hydrolase</keyword>
<sequence>MSTTSNPTIVLVGGAWHVPAHYEPLLNLLRKTHTVHVPHNPSSSLTPPPKALDADVSQVRDLATRLADEGKDILVLAHSYGGVVSTEAFSGLGKEQRRKEGKEGGVVRAVWICGHLPFKGMSLVNCFGAETIGEDTDSMLITSNQAEIFYNDVPDDLAKKCVEMLTGHPVSAQIEGKVSSEESWKGFPLEYIVCTLDVAIPKDLQLLMVQKVRDTGKEVRVHELESGHSPFLSMPEKVKDIIIEV</sequence>
<name>A0A6G1GKU8_9PEZI</name>
<protein>
    <submittedName>
        <fullName evidence="2">Alpha/beta-hydrolase</fullName>
    </submittedName>
</protein>
<dbReference type="InterPro" id="IPR000073">
    <property type="entry name" value="AB_hydrolase_1"/>
</dbReference>
<evidence type="ECO:0000313" key="3">
    <source>
        <dbReference type="Proteomes" id="UP000800041"/>
    </source>
</evidence>
<dbReference type="EMBL" id="ML977197">
    <property type="protein sequence ID" value="KAF1981541.1"/>
    <property type="molecule type" value="Genomic_DNA"/>
</dbReference>
<dbReference type="InterPro" id="IPR052897">
    <property type="entry name" value="Sec-Metab_Biosynth_Hydrolase"/>
</dbReference>